<dbReference type="AlphaFoldDB" id="A0A7X8C242"/>
<organism evidence="1 2">
    <name type="scientific">Globicatella sulfidifaciens</name>
    <dbReference type="NCBI Taxonomy" id="136093"/>
    <lineage>
        <taxon>Bacteria</taxon>
        <taxon>Bacillati</taxon>
        <taxon>Bacillota</taxon>
        <taxon>Bacilli</taxon>
        <taxon>Lactobacillales</taxon>
        <taxon>Aerococcaceae</taxon>
        <taxon>Globicatella</taxon>
    </lineage>
</organism>
<gene>
    <name evidence="1" type="ORF">GX355_01660</name>
</gene>
<evidence type="ECO:0000313" key="1">
    <source>
        <dbReference type="EMBL" id="NLJ17545.1"/>
    </source>
</evidence>
<evidence type="ECO:0000313" key="2">
    <source>
        <dbReference type="Proteomes" id="UP000541058"/>
    </source>
</evidence>
<sequence>MKNIIRIFMITAVLAMTITSCKKDKVEPNAPTISNVEFGHDNNKTAYVGADLHVEADISAPGKIDNIKVELHPESGSGWEYSEVFKTDFEGLLNATFHKHIQISEDAQPGEYHLHFTVTDKNGKQTSEEAHIQIINDPSLPSVANYSVHVEDGGNTLHVEAHITAPNKIAEVEVEIHGPWEEEFEYDDVAMVGQTSYHFSKHIDISNAPSGHYHVHLGITDQDGKNIEFEEHFNK</sequence>
<dbReference type="Pfam" id="PF15418">
    <property type="entry name" value="DUF4625"/>
    <property type="match status" value="2"/>
</dbReference>
<protein>
    <submittedName>
        <fullName evidence="1">DUF4625 domain-containing protein</fullName>
    </submittedName>
</protein>
<dbReference type="Proteomes" id="UP000541058">
    <property type="component" value="Unassembled WGS sequence"/>
</dbReference>
<accession>A0A7X8C242</accession>
<comment type="caution">
    <text evidence="1">The sequence shown here is derived from an EMBL/GenBank/DDBJ whole genome shotgun (WGS) entry which is preliminary data.</text>
</comment>
<proteinExistence type="predicted"/>
<dbReference type="PROSITE" id="PS51257">
    <property type="entry name" value="PROKAR_LIPOPROTEIN"/>
    <property type="match status" value="1"/>
</dbReference>
<dbReference type="RefSeq" id="WP_276646189.1">
    <property type="nucleotide sequence ID" value="NZ_JAAYSM010000049.1"/>
</dbReference>
<dbReference type="EMBL" id="JAAYSM010000049">
    <property type="protein sequence ID" value="NLJ17545.1"/>
    <property type="molecule type" value="Genomic_DNA"/>
</dbReference>
<reference evidence="1 2" key="1">
    <citation type="journal article" date="2020" name="Biotechnol. Biofuels">
        <title>New insights from the biogas microbiome by comprehensive genome-resolved metagenomics of nearly 1600 species originating from multiple anaerobic digesters.</title>
        <authorList>
            <person name="Campanaro S."/>
            <person name="Treu L."/>
            <person name="Rodriguez-R L.M."/>
            <person name="Kovalovszki A."/>
            <person name="Ziels R.M."/>
            <person name="Maus I."/>
            <person name="Zhu X."/>
            <person name="Kougias P.G."/>
            <person name="Basile A."/>
            <person name="Luo G."/>
            <person name="Schluter A."/>
            <person name="Konstantinidis K.T."/>
            <person name="Angelidaki I."/>
        </authorList>
    </citation>
    <scope>NUCLEOTIDE SEQUENCE [LARGE SCALE GENOMIC DNA]</scope>
    <source>
        <strain evidence="1">AS23ysBPME_34</strain>
    </source>
</reference>
<dbReference type="InterPro" id="IPR027829">
    <property type="entry name" value="DUF4625"/>
</dbReference>
<name>A0A7X8C242_9LACT</name>